<evidence type="ECO:0000256" key="1">
    <source>
        <dbReference type="ARBA" id="ARBA00023002"/>
    </source>
</evidence>
<dbReference type="PANTHER" id="PTHR43111">
    <property type="entry name" value="ALDEHYDE DEHYDROGENASE B-RELATED"/>
    <property type="match status" value="1"/>
</dbReference>
<sequence>MSVQLDSYLEGAWKSGDGAPRSLINPTTEQELAQIVSISASLRDAMAHGRELGGANLRKLSFAARGELLETMAKVLHDAREELIEVAIQNGGNTRKDAKFDIDGGTAVLAHYAYLAKQFGEQAWIIDDEPVEIYRGAKIRAEHVLVPRRGLAIHINAFNFPAWGMLGKAAVSLLAGMPVLCKPATSTAWLAHRIFTLLLDANCFPAGSFQLLMGSAGDMLDHVGPQDVIAFTGSQGVGTTIKTHPQVIAAGTRVNLEADSLNAVVIGPDVESGSELFDLVIRDLVTEVTQKAGQKCTATRRVLVPESALESVREVLFDRLSTIASQTGDPADKGVRMGPLTSKDQLADARAGITKLLADAELVHGDPARSEGFVGVEAGKGYFLEPIVLQAKPSAVMSANASFHQHEVFAPVTTLLPYDGELESAAKIVGFGNGSLVTTVYTDDRKWLAGAVAELGPYLGRLVVANEKIANASMSPGCVFPVANHGGPGRAGGGAELGGLHGMSLYMQRVAVQGGASQLARLLGK</sequence>
<accession>A0A0C2A7P7</accession>
<dbReference type="AlphaFoldDB" id="A0A0C2A7P7"/>
<name>A0A0C2A7P7_9BACT</name>
<dbReference type="InterPro" id="IPR016161">
    <property type="entry name" value="Ald_DH/histidinol_DH"/>
</dbReference>
<dbReference type="RefSeq" id="WP_052545983.1">
    <property type="nucleotide sequence ID" value="NZ_JMCC02000001.1"/>
</dbReference>
<evidence type="ECO:0000313" key="3">
    <source>
        <dbReference type="EMBL" id="KIG19633.1"/>
    </source>
</evidence>
<dbReference type="InterPro" id="IPR016163">
    <property type="entry name" value="Ald_DH_C"/>
</dbReference>
<dbReference type="Gene3D" id="3.40.309.10">
    <property type="entry name" value="Aldehyde Dehydrogenase, Chain A, domain 2"/>
    <property type="match status" value="1"/>
</dbReference>
<organism evidence="3 4">
    <name type="scientific">Enhygromyxa salina</name>
    <dbReference type="NCBI Taxonomy" id="215803"/>
    <lineage>
        <taxon>Bacteria</taxon>
        <taxon>Pseudomonadati</taxon>
        <taxon>Myxococcota</taxon>
        <taxon>Polyangia</taxon>
        <taxon>Nannocystales</taxon>
        <taxon>Nannocystaceae</taxon>
        <taxon>Enhygromyxa</taxon>
    </lineage>
</organism>
<dbReference type="SUPFAM" id="SSF53720">
    <property type="entry name" value="ALDH-like"/>
    <property type="match status" value="1"/>
</dbReference>
<dbReference type="NCBIfam" id="NF008868">
    <property type="entry name" value="PRK11903.1"/>
    <property type="match status" value="1"/>
</dbReference>
<evidence type="ECO:0000259" key="2">
    <source>
        <dbReference type="Pfam" id="PF00171"/>
    </source>
</evidence>
<dbReference type="Proteomes" id="UP000031599">
    <property type="component" value="Unassembled WGS sequence"/>
</dbReference>
<dbReference type="InterPro" id="IPR015590">
    <property type="entry name" value="Aldehyde_DH_dom"/>
</dbReference>
<reference evidence="3 4" key="1">
    <citation type="submission" date="2014-12" db="EMBL/GenBank/DDBJ databases">
        <title>Genome assembly of Enhygromyxa salina DSM 15201.</title>
        <authorList>
            <person name="Sharma G."/>
            <person name="Subramanian S."/>
        </authorList>
    </citation>
    <scope>NUCLEOTIDE SEQUENCE [LARGE SCALE GENOMIC DNA]</scope>
    <source>
        <strain evidence="3 4">DSM 15201</strain>
    </source>
</reference>
<keyword evidence="1" id="KW-0560">Oxidoreductase</keyword>
<proteinExistence type="predicted"/>
<dbReference type="InterPro" id="IPR016162">
    <property type="entry name" value="Ald_DH_N"/>
</dbReference>
<protein>
    <submittedName>
        <fullName evidence="3">Aldehyde dehydrogenase</fullName>
    </submittedName>
</protein>
<dbReference type="Gene3D" id="3.40.605.10">
    <property type="entry name" value="Aldehyde Dehydrogenase, Chain A, domain 1"/>
    <property type="match status" value="1"/>
</dbReference>
<evidence type="ECO:0000313" key="4">
    <source>
        <dbReference type="Proteomes" id="UP000031599"/>
    </source>
</evidence>
<feature type="domain" description="Aldehyde dehydrogenase" evidence="2">
    <location>
        <begin position="16"/>
        <end position="472"/>
    </location>
</feature>
<dbReference type="PANTHER" id="PTHR43111:SF1">
    <property type="entry name" value="ALDEHYDE DEHYDROGENASE B-RELATED"/>
    <property type="match status" value="1"/>
</dbReference>
<dbReference type="GO" id="GO:0016620">
    <property type="term" value="F:oxidoreductase activity, acting on the aldehyde or oxo group of donors, NAD or NADP as acceptor"/>
    <property type="evidence" value="ECO:0007669"/>
    <property type="project" value="InterPro"/>
</dbReference>
<comment type="caution">
    <text evidence="3">The sequence shown here is derived from an EMBL/GenBank/DDBJ whole genome shotgun (WGS) entry which is preliminary data.</text>
</comment>
<dbReference type="EMBL" id="JMCC02000001">
    <property type="protein sequence ID" value="KIG19633.1"/>
    <property type="molecule type" value="Genomic_DNA"/>
</dbReference>
<dbReference type="Pfam" id="PF00171">
    <property type="entry name" value="Aldedh"/>
    <property type="match status" value="1"/>
</dbReference>
<gene>
    <name evidence="3" type="ORF">DB30_00142</name>
</gene>